<dbReference type="InterPro" id="IPR006502">
    <property type="entry name" value="PDDEXK-like"/>
</dbReference>
<feature type="region of interest" description="Disordered" evidence="1">
    <location>
        <begin position="1"/>
        <end position="39"/>
    </location>
</feature>
<feature type="region of interest" description="Disordered" evidence="1">
    <location>
        <begin position="52"/>
        <end position="86"/>
    </location>
</feature>
<proteinExistence type="predicted"/>
<reference evidence="2" key="1">
    <citation type="submission" date="2017-08" db="EMBL/GenBank/DDBJ databases">
        <authorList>
            <person name="Polle J.E."/>
            <person name="Barry K."/>
            <person name="Cushman J."/>
            <person name="Schmutz J."/>
            <person name="Tran D."/>
            <person name="Hathwaick L.T."/>
            <person name="Yim W.C."/>
            <person name="Jenkins J."/>
            <person name="Mckie-Krisberg Z.M."/>
            <person name="Prochnik S."/>
            <person name="Lindquist E."/>
            <person name="Dockter R.B."/>
            <person name="Adam C."/>
            <person name="Molina H."/>
            <person name="Bunkerborg J."/>
            <person name="Jin E."/>
            <person name="Buchheim M."/>
            <person name="Magnuson J."/>
        </authorList>
    </citation>
    <scope>NUCLEOTIDE SEQUENCE</scope>
    <source>
        <strain evidence="2">CCAP 19/18</strain>
    </source>
</reference>
<evidence type="ECO:0000313" key="2">
    <source>
        <dbReference type="EMBL" id="KAF5839832.1"/>
    </source>
</evidence>
<comment type="caution">
    <text evidence="2">The sequence shown here is derived from an EMBL/GenBank/DDBJ whole genome shotgun (WGS) entry which is preliminary data.</text>
</comment>
<dbReference type="Pfam" id="PF04720">
    <property type="entry name" value="PDDEXK_6"/>
    <property type="match status" value="1"/>
</dbReference>
<evidence type="ECO:0000313" key="3">
    <source>
        <dbReference type="Proteomes" id="UP000815325"/>
    </source>
</evidence>
<gene>
    <name evidence="2" type="ORF">DUNSADRAFT_18494</name>
</gene>
<sequence length="339" mass="35566">MCACSGTVEWSGGSAPWSSASGSPVTLDAWTPHGSSDSQQAVVLGDSQLQLRTSTGGDVGGGRLTAPLSSHATNPPKWAMAGGRQRSAIDTVPEGEELSCAAEGSDTKAAYSGDTAAAVASGEVSMAGGEGRQRGSSAMESTMRGRGRLKYQGTAVCGKPSSSNSGSCTMSLLPQHLREEGSQGEQQWLQELQRQWQQPLPVLLEEQEQQMPPSHPASKSKSAPGPSSPQSSLTPYSAVSACADACASPSSTSACGISGSYIVVDPCFREHFELRSQCTTPRYEAVLALLPKVYVGHVDRLPLLVELLCEEMTASFKVCGVPLPPWRKLASLLSKWHLA</sequence>
<feature type="compositionally biased region" description="Low complexity" evidence="1">
    <location>
        <begin position="10"/>
        <end position="24"/>
    </location>
</feature>
<accession>A0ABQ7GYZ5</accession>
<feature type="compositionally biased region" description="Low complexity" evidence="1">
    <location>
        <begin position="216"/>
        <end position="232"/>
    </location>
</feature>
<evidence type="ECO:0000256" key="1">
    <source>
        <dbReference type="SAM" id="MobiDB-lite"/>
    </source>
</evidence>
<feature type="compositionally biased region" description="Polar residues" evidence="1">
    <location>
        <begin position="160"/>
        <end position="170"/>
    </location>
</feature>
<organism evidence="2 3">
    <name type="scientific">Dunaliella salina</name>
    <name type="common">Green alga</name>
    <name type="synonym">Protococcus salinus</name>
    <dbReference type="NCBI Taxonomy" id="3046"/>
    <lineage>
        <taxon>Eukaryota</taxon>
        <taxon>Viridiplantae</taxon>
        <taxon>Chlorophyta</taxon>
        <taxon>core chlorophytes</taxon>
        <taxon>Chlorophyceae</taxon>
        <taxon>CS clade</taxon>
        <taxon>Chlamydomonadales</taxon>
        <taxon>Dunaliellaceae</taxon>
        <taxon>Dunaliella</taxon>
    </lineage>
</organism>
<feature type="region of interest" description="Disordered" evidence="1">
    <location>
        <begin position="123"/>
        <end position="170"/>
    </location>
</feature>
<dbReference type="Proteomes" id="UP000815325">
    <property type="component" value="Unassembled WGS sequence"/>
</dbReference>
<dbReference type="EMBL" id="MU069531">
    <property type="protein sequence ID" value="KAF5839832.1"/>
    <property type="molecule type" value="Genomic_DNA"/>
</dbReference>
<keyword evidence="3" id="KW-1185">Reference proteome</keyword>
<dbReference type="PANTHER" id="PTHR31579:SF1">
    <property type="entry name" value="OS03G0796600 PROTEIN"/>
    <property type="match status" value="1"/>
</dbReference>
<feature type="region of interest" description="Disordered" evidence="1">
    <location>
        <begin position="207"/>
        <end position="232"/>
    </location>
</feature>
<name>A0ABQ7GYZ5_DUNSA</name>
<dbReference type="PANTHER" id="PTHR31579">
    <property type="entry name" value="OS03G0796600 PROTEIN"/>
    <property type="match status" value="1"/>
</dbReference>
<protein>
    <submittedName>
        <fullName evidence="2">Uncharacterized protein</fullName>
    </submittedName>
</protein>